<dbReference type="GO" id="GO:0006744">
    <property type="term" value="P:ubiquinone biosynthetic process"/>
    <property type="evidence" value="ECO:0007669"/>
    <property type="project" value="TreeGrafter"/>
</dbReference>
<dbReference type="BioCyc" id="BSUB633149:G1GM8-904-MONOMER"/>
<dbReference type="Pfam" id="PF03109">
    <property type="entry name" value="ABC1"/>
    <property type="match status" value="1"/>
</dbReference>
<dbReference type="KEGG" id="bsb:Bresu_0904"/>
<dbReference type="GO" id="GO:0005524">
    <property type="term" value="F:ATP binding"/>
    <property type="evidence" value="ECO:0007669"/>
    <property type="project" value="UniProtKB-KW"/>
</dbReference>
<dbReference type="HOGENOM" id="CLU_006533_9_3_5"/>
<evidence type="ECO:0000256" key="2">
    <source>
        <dbReference type="ARBA" id="ARBA00022679"/>
    </source>
</evidence>
<dbReference type="PANTHER" id="PTHR43851">
    <property type="match status" value="1"/>
</dbReference>
<proteinExistence type="inferred from homology"/>
<organism evidence="6 7">
    <name type="scientific">Brevundimonas subvibrioides (strain ATCC 15264 / DSM 4735 / LMG 14903 / NBRC 16000 / CB 81)</name>
    <name type="common">Caulobacter subvibrioides</name>
    <dbReference type="NCBI Taxonomy" id="633149"/>
    <lineage>
        <taxon>Bacteria</taxon>
        <taxon>Pseudomonadati</taxon>
        <taxon>Pseudomonadota</taxon>
        <taxon>Alphaproteobacteria</taxon>
        <taxon>Caulobacterales</taxon>
        <taxon>Caulobacteraceae</taxon>
        <taxon>Brevundimonas</taxon>
    </lineage>
</organism>
<dbReference type="STRING" id="633149.Bresu_0904"/>
<dbReference type="InterPro" id="IPR051409">
    <property type="entry name" value="Atypical_kinase_ADCK"/>
</dbReference>
<dbReference type="SUPFAM" id="SSF56112">
    <property type="entry name" value="Protein kinase-like (PK-like)"/>
    <property type="match status" value="1"/>
</dbReference>
<gene>
    <name evidence="6" type="ordered locus">Bresu_0904</name>
</gene>
<keyword evidence="3" id="KW-0547">Nucleotide-binding</keyword>
<dbReference type="InParanoid" id="D9QMP8"/>
<evidence type="ECO:0000313" key="7">
    <source>
        <dbReference type="Proteomes" id="UP000002696"/>
    </source>
</evidence>
<dbReference type="InterPro" id="IPR011009">
    <property type="entry name" value="Kinase-like_dom_sf"/>
</dbReference>
<evidence type="ECO:0000256" key="1">
    <source>
        <dbReference type="ARBA" id="ARBA00009670"/>
    </source>
</evidence>
<dbReference type="CDD" id="cd13970">
    <property type="entry name" value="ABC1_ADCK3"/>
    <property type="match status" value="1"/>
</dbReference>
<protein>
    <submittedName>
        <fullName evidence="6">ABC-1 domain protein</fullName>
    </submittedName>
</protein>
<evidence type="ECO:0000313" key="6">
    <source>
        <dbReference type="EMBL" id="ADL00218.1"/>
    </source>
</evidence>
<keyword evidence="2" id="KW-0808">Transferase</keyword>
<dbReference type="OrthoDB" id="9795390at2"/>
<keyword evidence="4" id="KW-0067">ATP-binding</keyword>
<dbReference type="GO" id="GO:0016740">
    <property type="term" value="F:transferase activity"/>
    <property type="evidence" value="ECO:0007669"/>
    <property type="project" value="UniProtKB-KW"/>
</dbReference>
<keyword evidence="7" id="KW-1185">Reference proteome</keyword>
<evidence type="ECO:0000256" key="3">
    <source>
        <dbReference type="ARBA" id="ARBA00022741"/>
    </source>
</evidence>
<dbReference type="InterPro" id="IPR004147">
    <property type="entry name" value="ABC1_dom"/>
</dbReference>
<comment type="similarity">
    <text evidence="1">Belongs to the protein kinase superfamily. ADCK protein kinase family.</text>
</comment>
<dbReference type="Proteomes" id="UP000002696">
    <property type="component" value="Chromosome"/>
</dbReference>
<dbReference type="EMBL" id="CP002102">
    <property type="protein sequence ID" value="ADL00218.1"/>
    <property type="molecule type" value="Genomic_DNA"/>
</dbReference>
<evidence type="ECO:0000256" key="4">
    <source>
        <dbReference type="ARBA" id="ARBA00022840"/>
    </source>
</evidence>
<accession>D9QMP8</accession>
<sequence>MRAPSSAPRGMAVPSGRLSRLARFGGLASGVAGGMLAEGARQFSQGRRPTVGDLLLTPANAVRVTEQLAQLRGAAMKVGQLISMDAGEMLPPELSDILSRLRADARPMPQVQLKAALNRRWGRGWEARFHRFDFDPIAAASIGQVHRALTLEGEDLAIKVQYPGVRNSIDSDVDNVATLLRISGLLPRELDVTPLLGEAKRQLHEEADYEHEGRHLARFGTLLAGHADFAVPRLHADLTRPDVLAMTYLAGGPVEDLIAAPQAERDQVATALMQLLLRELFEFGLMQTDPNFANYRHDSTTGRIVLLDFGATREIRPEVAEGYRIFLRAALDEDRDGAIEAARRIGFFDERALNKDRAGLEAMFDLAMAPFQSTEPFDFGDTAVVGHLRTRGMTFAEDRAVWHIPPIDTLFIQRKLGGIYLLAARLKARVDVRAILRPWL</sequence>
<dbReference type="eggNOG" id="COG0661">
    <property type="taxonomic scope" value="Bacteria"/>
</dbReference>
<name>D9QMP8_BRESC</name>
<evidence type="ECO:0000259" key="5">
    <source>
        <dbReference type="Pfam" id="PF03109"/>
    </source>
</evidence>
<dbReference type="AlphaFoldDB" id="D9QMP8"/>
<feature type="domain" description="ABC1 atypical kinase-like" evidence="5">
    <location>
        <begin position="101"/>
        <end position="340"/>
    </location>
</feature>
<reference evidence="7" key="1">
    <citation type="journal article" date="2011" name="J. Bacteriol.">
        <title>Genome sequences of eight morphologically diverse alphaproteobacteria.</title>
        <authorList>
            <consortium name="US DOE Joint Genome Institute"/>
            <person name="Brown P.J."/>
            <person name="Kysela D.T."/>
            <person name="Buechlein A."/>
            <person name="Hemmerich C."/>
            <person name="Brun Y.V."/>
        </authorList>
    </citation>
    <scope>NUCLEOTIDE SEQUENCE [LARGE SCALE GENOMIC DNA]</scope>
    <source>
        <strain evidence="7">ATCC 15264 / DSM 4735 / LMG 14903 / NBRC 16000 / CB 81</strain>
    </source>
</reference>
<dbReference type="PANTHER" id="PTHR43851:SF3">
    <property type="entry name" value="COENZYME Q8"/>
    <property type="match status" value="1"/>
</dbReference>
<dbReference type="InterPro" id="IPR034646">
    <property type="entry name" value="ADCK3_dom"/>
</dbReference>